<dbReference type="InterPro" id="IPR050275">
    <property type="entry name" value="PGM_Phosphatase"/>
</dbReference>
<protein>
    <submittedName>
        <fullName evidence="1">Unannotated protein</fullName>
    </submittedName>
</protein>
<dbReference type="PANTHER" id="PTHR48100:SF1">
    <property type="entry name" value="HISTIDINE PHOSPHATASE FAMILY PROTEIN-RELATED"/>
    <property type="match status" value="1"/>
</dbReference>
<proteinExistence type="predicted"/>
<dbReference type="Pfam" id="PF00300">
    <property type="entry name" value="His_Phos_1"/>
    <property type="match status" value="1"/>
</dbReference>
<reference evidence="1" key="1">
    <citation type="submission" date="2020-05" db="EMBL/GenBank/DDBJ databases">
        <authorList>
            <person name="Chiriac C."/>
            <person name="Salcher M."/>
            <person name="Ghai R."/>
            <person name="Kavagutti S V."/>
        </authorList>
    </citation>
    <scope>NUCLEOTIDE SEQUENCE</scope>
</reference>
<dbReference type="CDD" id="cd07067">
    <property type="entry name" value="HP_PGM_like"/>
    <property type="match status" value="1"/>
</dbReference>
<dbReference type="Gene3D" id="3.40.50.1240">
    <property type="entry name" value="Phosphoglycerate mutase-like"/>
    <property type="match status" value="1"/>
</dbReference>
<dbReference type="InterPro" id="IPR013078">
    <property type="entry name" value="His_Pase_superF_clade-1"/>
</dbReference>
<dbReference type="AlphaFoldDB" id="A0A6J7GTQ1"/>
<gene>
    <name evidence="1" type="ORF">UFOPK3564_01004</name>
</gene>
<dbReference type="PANTHER" id="PTHR48100">
    <property type="entry name" value="BROAD-SPECIFICITY PHOSPHATASE YOR283W-RELATED"/>
    <property type="match status" value="1"/>
</dbReference>
<dbReference type="GO" id="GO:0005737">
    <property type="term" value="C:cytoplasm"/>
    <property type="evidence" value="ECO:0007669"/>
    <property type="project" value="TreeGrafter"/>
</dbReference>
<dbReference type="PIRSF" id="PIRSF000709">
    <property type="entry name" value="6PFK_2-Ptase"/>
    <property type="match status" value="1"/>
</dbReference>
<dbReference type="SUPFAM" id="SSF53254">
    <property type="entry name" value="Phosphoglycerate mutase-like"/>
    <property type="match status" value="1"/>
</dbReference>
<dbReference type="EMBL" id="CAFBMK010000041">
    <property type="protein sequence ID" value="CAB4907640.1"/>
    <property type="molecule type" value="Genomic_DNA"/>
</dbReference>
<dbReference type="SMART" id="SM00855">
    <property type="entry name" value="PGAM"/>
    <property type="match status" value="1"/>
</dbReference>
<evidence type="ECO:0000313" key="1">
    <source>
        <dbReference type="EMBL" id="CAB4907640.1"/>
    </source>
</evidence>
<sequence>MILLARHGRTAYNDEGRFQGRGPVPLDAHGRTEAFALADAVVARGDVTRMVASPLTRAMETAAIVASRLGLAPEVDPRLAETDTGDWTDRTYADVIATDGQDAYDRFRALEPAFGAPGGETFADQLARVVPAIEDAREAEGPGDVTLVVCHGNVIRLLLGHFKGAQPTHEAVANVHLEAL</sequence>
<dbReference type="GO" id="GO:0016791">
    <property type="term" value="F:phosphatase activity"/>
    <property type="evidence" value="ECO:0007669"/>
    <property type="project" value="TreeGrafter"/>
</dbReference>
<accession>A0A6J7GTQ1</accession>
<name>A0A6J7GTQ1_9ZZZZ</name>
<organism evidence="1">
    <name type="scientific">freshwater metagenome</name>
    <dbReference type="NCBI Taxonomy" id="449393"/>
    <lineage>
        <taxon>unclassified sequences</taxon>
        <taxon>metagenomes</taxon>
        <taxon>ecological metagenomes</taxon>
    </lineage>
</organism>
<dbReference type="InterPro" id="IPR029033">
    <property type="entry name" value="His_PPase_superfam"/>
</dbReference>